<evidence type="ECO:0000259" key="6">
    <source>
        <dbReference type="PROSITE" id="PS50158"/>
    </source>
</evidence>
<name>A0A3B6B5X8_WHEAT</name>
<evidence type="ECO:0000256" key="3">
    <source>
        <dbReference type="ARBA" id="ARBA00022833"/>
    </source>
</evidence>
<keyword evidence="3" id="KW-0862">Zinc</keyword>
<dbReference type="Pfam" id="PF13917">
    <property type="entry name" value="zf-CCHC_3"/>
    <property type="match status" value="1"/>
</dbReference>
<dbReference type="EnsemblPlants" id="TraesCS2A02G471100.1">
    <property type="protein sequence ID" value="TraesCS2A02G471100.1.cds1"/>
    <property type="gene ID" value="TraesCS2A02G471100"/>
</dbReference>
<dbReference type="Gramene" id="TraesSYM2A03G00786930.1">
    <property type="protein sequence ID" value="TraesSYM2A03G00786930.1.CDS1"/>
    <property type="gene ID" value="TraesSYM2A03G00786930"/>
</dbReference>
<feature type="compositionally biased region" description="Basic residues" evidence="5">
    <location>
        <begin position="197"/>
        <end position="211"/>
    </location>
</feature>
<feature type="compositionally biased region" description="Basic and acidic residues" evidence="5">
    <location>
        <begin position="212"/>
        <end position="222"/>
    </location>
</feature>
<feature type="domain" description="CCHC-type" evidence="6">
    <location>
        <begin position="95"/>
        <end position="110"/>
    </location>
</feature>
<evidence type="ECO:0000313" key="7">
    <source>
        <dbReference type="EnsemblPlants" id="TraesCS2A02G471100.1.cds1"/>
    </source>
</evidence>
<dbReference type="GO" id="GO:0008270">
    <property type="term" value="F:zinc ion binding"/>
    <property type="evidence" value="ECO:0007669"/>
    <property type="project" value="UniProtKB-KW"/>
</dbReference>
<keyword evidence="2 4" id="KW-0863">Zinc-finger</keyword>
<dbReference type="Gramene" id="TraesCS2A02G471100.1">
    <property type="protein sequence ID" value="TraesCS2A02G471100.1.cds1"/>
    <property type="gene ID" value="TraesCS2A02G471100"/>
</dbReference>
<accession>A0A3B6B5X8</accession>
<dbReference type="Gramene" id="TraesLAC2A03G00783030.1">
    <property type="protein sequence ID" value="TraesLAC2A03G00783030.1.CDS1"/>
    <property type="gene ID" value="TraesLAC2A03G00783030"/>
</dbReference>
<dbReference type="Gramene" id="TraesCS2A03G1106400.1">
    <property type="protein sequence ID" value="TraesCS2A03G1106400.1.CDS1"/>
    <property type="gene ID" value="TraesCS2A03G1106400"/>
</dbReference>
<dbReference type="RefSeq" id="XP_044453871.1">
    <property type="nucleotide sequence ID" value="XM_044597936.1"/>
</dbReference>
<dbReference type="OrthoDB" id="31154at2759"/>
<evidence type="ECO:0000313" key="8">
    <source>
        <dbReference type="Proteomes" id="UP000019116"/>
    </source>
</evidence>
<gene>
    <name evidence="7" type="primary">LOC123186148</name>
</gene>
<reference evidence="7" key="1">
    <citation type="submission" date="2018-08" db="EMBL/GenBank/DDBJ databases">
        <authorList>
            <person name="Rossello M."/>
        </authorList>
    </citation>
    <scope>NUCLEOTIDE SEQUENCE [LARGE SCALE GENOMIC DNA]</scope>
    <source>
        <strain evidence="7">cv. Chinese Spring</strain>
    </source>
</reference>
<feature type="compositionally biased region" description="Polar residues" evidence="5">
    <location>
        <begin position="41"/>
        <end position="53"/>
    </location>
</feature>
<evidence type="ECO:0000256" key="2">
    <source>
        <dbReference type="ARBA" id="ARBA00022771"/>
    </source>
</evidence>
<feature type="region of interest" description="Disordered" evidence="5">
    <location>
        <begin position="125"/>
        <end position="310"/>
    </location>
</feature>
<dbReference type="Gramene" id="TraesSTA2A03G00777220.1">
    <property type="protein sequence ID" value="TraesSTA2A03G00777220.1.CDS1"/>
    <property type="gene ID" value="TraesSTA2A03G00777220"/>
</dbReference>
<dbReference type="InterPro" id="IPR001878">
    <property type="entry name" value="Znf_CCHC"/>
</dbReference>
<protein>
    <recommendedName>
        <fullName evidence="6">CCHC-type domain-containing protein</fullName>
    </recommendedName>
</protein>
<evidence type="ECO:0000256" key="5">
    <source>
        <dbReference type="SAM" id="MobiDB-lite"/>
    </source>
</evidence>
<dbReference type="Gramene" id="TraesROB_scaffold_041907_01G000100.1">
    <property type="protein sequence ID" value="TraesROB_scaffold_041907_01G000100.1"/>
    <property type="gene ID" value="TraesROB_scaffold_041907_01G000100"/>
</dbReference>
<sequence>MPATAGRVRMPANNRVHSSAALQTHNIWKSTIGYDPYAPEGNNQHGPSSSVPANATALPSSDPAASSQSAYASFQAVLALARAARSNSDATRGACKKCGRVGHLTFQCRNFLSGKELPMDDDIQASTQANPRSEETRKKSSGGRDADAKGSDEEDEDEIDSDSSDYDIDPELDKIIAQRERAKGHGEIRSGEEGRQTNHHRSSSSKGRSKQRKSDREDDSRKDRKRRRIHHTKDDMSEGEGRKPHRHHKRGHHRRDAYDSDSAGCESLNDRKRSSKQKSRRRSESHGLVEDKRHGPRGWAPFPERRALKR</sequence>
<dbReference type="AlphaFoldDB" id="A0A3B6B5X8"/>
<feature type="compositionally biased region" description="Basic and acidic residues" evidence="5">
    <location>
        <begin position="232"/>
        <end position="242"/>
    </location>
</feature>
<dbReference type="InterPro" id="IPR036875">
    <property type="entry name" value="Znf_CCHC_sf"/>
</dbReference>
<feature type="compositionally biased region" description="Low complexity" evidence="5">
    <location>
        <begin position="55"/>
        <end position="65"/>
    </location>
</feature>
<feature type="region of interest" description="Disordered" evidence="5">
    <location>
        <begin position="38"/>
        <end position="65"/>
    </location>
</feature>
<dbReference type="PANTHER" id="PTHR31437:SF1">
    <property type="entry name" value="PROTEIN SREK1IP1"/>
    <property type="match status" value="1"/>
</dbReference>
<feature type="compositionally biased region" description="Basic residues" evidence="5">
    <location>
        <begin position="243"/>
        <end position="255"/>
    </location>
</feature>
<keyword evidence="1" id="KW-0479">Metal-binding</keyword>
<dbReference type="Gramene" id="TraesJUL2A03G00783680.1">
    <property type="protein sequence ID" value="TraesJUL2A03G00783680.1.CDS1"/>
    <property type="gene ID" value="TraesJUL2A03G00783680"/>
</dbReference>
<feature type="compositionally biased region" description="Basic and acidic residues" evidence="5">
    <location>
        <begin position="171"/>
        <end position="196"/>
    </location>
</feature>
<proteinExistence type="predicted"/>
<dbReference type="GO" id="GO:0003676">
    <property type="term" value="F:nucleic acid binding"/>
    <property type="evidence" value="ECO:0007669"/>
    <property type="project" value="InterPro"/>
</dbReference>
<dbReference type="OMA" id="CRNMITI"/>
<organism evidence="7">
    <name type="scientific">Triticum aestivum</name>
    <name type="common">Wheat</name>
    <dbReference type="NCBI Taxonomy" id="4565"/>
    <lineage>
        <taxon>Eukaryota</taxon>
        <taxon>Viridiplantae</taxon>
        <taxon>Streptophyta</taxon>
        <taxon>Embryophyta</taxon>
        <taxon>Tracheophyta</taxon>
        <taxon>Spermatophyta</taxon>
        <taxon>Magnoliopsida</taxon>
        <taxon>Liliopsida</taxon>
        <taxon>Poales</taxon>
        <taxon>Poaceae</taxon>
        <taxon>BOP clade</taxon>
        <taxon>Pooideae</taxon>
        <taxon>Triticodae</taxon>
        <taxon>Triticeae</taxon>
        <taxon>Triticinae</taxon>
        <taxon>Triticum</taxon>
    </lineage>
</organism>
<dbReference type="PROSITE" id="PS50158">
    <property type="entry name" value="ZF_CCHC"/>
    <property type="match status" value="1"/>
</dbReference>
<dbReference type="Gramene" id="TraesCAD_scaffold_157245_01G000100.1">
    <property type="protein sequence ID" value="TraesCAD_scaffold_157245_01G000100.1"/>
    <property type="gene ID" value="TraesCAD_scaffold_157245_01G000100"/>
</dbReference>
<dbReference type="Gramene" id="TraesNOR2A03G00789290.1">
    <property type="protein sequence ID" value="TraesNOR2A03G00789290.1.CDS1"/>
    <property type="gene ID" value="TraesNOR2A03G00789290"/>
</dbReference>
<dbReference type="Proteomes" id="UP000019116">
    <property type="component" value="Chromosome 2A"/>
</dbReference>
<dbReference type="GeneID" id="123186148"/>
<dbReference type="SUPFAM" id="SSF57756">
    <property type="entry name" value="Retrovirus zinc finger-like domains"/>
    <property type="match status" value="1"/>
</dbReference>
<dbReference type="Gramene" id="TraesMAC2A03G00778000.1">
    <property type="protein sequence ID" value="TraesMAC2A03G00778000.1.CDS1"/>
    <property type="gene ID" value="TraesMAC2A03G00778000"/>
</dbReference>
<dbReference type="PANTHER" id="PTHR31437">
    <property type="entry name" value="SREK1IP1 FAMILY MEMBER"/>
    <property type="match status" value="1"/>
</dbReference>
<feature type="compositionally biased region" description="Acidic residues" evidence="5">
    <location>
        <begin position="152"/>
        <end position="170"/>
    </location>
</feature>
<dbReference type="STRING" id="4565.A0A3B6B5X8"/>
<reference evidence="7" key="2">
    <citation type="submission" date="2018-10" db="UniProtKB">
        <authorList>
            <consortium name="EnsemblPlants"/>
        </authorList>
    </citation>
    <scope>IDENTIFICATION</scope>
</reference>
<keyword evidence="8" id="KW-1185">Reference proteome</keyword>
<evidence type="ECO:0000256" key="4">
    <source>
        <dbReference type="PROSITE-ProRule" id="PRU00047"/>
    </source>
</evidence>
<evidence type="ECO:0000256" key="1">
    <source>
        <dbReference type="ARBA" id="ARBA00022723"/>
    </source>
</evidence>
<feature type="compositionally biased region" description="Basic and acidic residues" evidence="5">
    <location>
        <begin position="132"/>
        <end position="151"/>
    </location>
</feature>
<feature type="compositionally biased region" description="Basic and acidic residues" evidence="5">
    <location>
        <begin position="282"/>
        <end position="293"/>
    </location>
</feature>